<accession>A0A4R8S5H2</accession>
<evidence type="ECO:0000313" key="2">
    <source>
        <dbReference type="EMBL" id="TDZ82148.1"/>
    </source>
</evidence>
<proteinExistence type="predicted"/>
<dbReference type="AlphaFoldDB" id="A0A4R8S5H2"/>
<dbReference type="EMBL" id="PECH01000007">
    <property type="protein sequence ID" value="TDZ82148.1"/>
    <property type="molecule type" value="Genomic_DNA"/>
</dbReference>
<name>A0A4R8S5H2_9MYCO</name>
<gene>
    <name evidence="2" type="ORF">DE4585_02680</name>
</gene>
<dbReference type="Proteomes" id="UP000295117">
    <property type="component" value="Unassembled WGS sequence"/>
</dbReference>
<protein>
    <submittedName>
        <fullName evidence="2">Uncharacterized protein</fullName>
    </submittedName>
</protein>
<organism evidence="2 3">
    <name type="scientific">Mycobacteroides salmoniphilum</name>
    <dbReference type="NCBI Taxonomy" id="404941"/>
    <lineage>
        <taxon>Bacteria</taxon>
        <taxon>Bacillati</taxon>
        <taxon>Actinomycetota</taxon>
        <taxon>Actinomycetes</taxon>
        <taxon>Mycobacteriales</taxon>
        <taxon>Mycobacteriaceae</taxon>
        <taxon>Mycobacteroides</taxon>
    </lineage>
</organism>
<evidence type="ECO:0000256" key="1">
    <source>
        <dbReference type="SAM" id="MobiDB-lite"/>
    </source>
</evidence>
<sequence>MSSSGDPLAHRAKAELQRQRAIEASNAAATSNRRQAEIDSARAADAAVTKARRLADPVAAEGQHSEGCGCDREVHYRHLDDFNVEHERLQFDITHTYREHWFSVGIERATERHFLSFPVSARVVDYMEYYFITETAYYSYIADPATADTFAEECRPQLHDDLLFIPPTATNRGSAQ</sequence>
<feature type="compositionally biased region" description="Basic and acidic residues" evidence="1">
    <location>
        <begin position="8"/>
        <end position="21"/>
    </location>
</feature>
<reference evidence="2 3" key="1">
    <citation type="journal article" date="2019" name="Sci. Rep.">
        <title>Extended insight into the Mycobacterium chelonae-abscessus complex through whole genome sequencing of Mycobacterium salmoniphilum outbreak and Mycobacterium salmoniphilum-like strains.</title>
        <authorList>
            <person name="Behra P.R.K."/>
            <person name="Das S."/>
            <person name="Pettersson B.M.F."/>
            <person name="Shirreff L."/>
            <person name="DuCote T."/>
            <person name="Jacobsson K.G."/>
            <person name="Ennis D.G."/>
            <person name="Kirsebom L.A."/>
        </authorList>
    </citation>
    <scope>NUCLEOTIDE SEQUENCE [LARGE SCALE GENOMIC DNA]</scope>
    <source>
        <strain evidence="2 3">DE 4585</strain>
    </source>
</reference>
<feature type="region of interest" description="Disordered" evidence="1">
    <location>
        <begin position="1"/>
        <end position="41"/>
    </location>
</feature>
<evidence type="ECO:0000313" key="3">
    <source>
        <dbReference type="Proteomes" id="UP000295117"/>
    </source>
</evidence>
<dbReference type="RefSeq" id="WP_134071485.1">
    <property type="nucleotide sequence ID" value="NZ_PECH01000007.1"/>
</dbReference>
<comment type="caution">
    <text evidence="2">The sequence shown here is derived from an EMBL/GenBank/DDBJ whole genome shotgun (WGS) entry which is preliminary data.</text>
</comment>